<dbReference type="EMBL" id="BMAV01009683">
    <property type="protein sequence ID" value="GFY54100.1"/>
    <property type="molecule type" value="Genomic_DNA"/>
</dbReference>
<evidence type="ECO:0000313" key="1">
    <source>
        <dbReference type="EMBL" id="GFY54100.1"/>
    </source>
</evidence>
<dbReference type="OrthoDB" id="10269342at2759"/>
<gene>
    <name evidence="1" type="ORF">TNIN_437441</name>
</gene>
<organism evidence="1 2">
    <name type="scientific">Trichonephila inaurata madagascariensis</name>
    <dbReference type="NCBI Taxonomy" id="2747483"/>
    <lineage>
        <taxon>Eukaryota</taxon>
        <taxon>Metazoa</taxon>
        <taxon>Ecdysozoa</taxon>
        <taxon>Arthropoda</taxon>
        <taxon>Chelicerata</taxon>
        <taxon>Arachnida</taxon>
        <taxon>Araneae</taxon>
        <taxon>Araneomorphae</taxon>
        <taxon>Entelegynae</taxon>
        <taxon>Araneoidea</taxon>
        <taxon>Nephilidae</taxon>
        <taxon>Trichonephila</taxon>
        <taxon>Trichonephila inaurata</taxon>
    </lineage>
</organism>
<sequence>MTAPIWNTQVSFRANREILIGTLATHTSYLPVPSLPLLTRGHSGKMKKPDHVRNDSNFFQSLVFPFEKPLLRAHAICISMTFLPERTGQEVGRSVAINIDSFHRLWNNNTIEKRIEMCSTYGQRCPVI</sequence>
<reference evidence="1" key="1">
    <citation type="submission" date="2020-08" db="EMBL/GenBank/DDBJ databases">
        <title>Multicomponent nature underlies the extraordinary mechanical properties of spider dragline silk.</title>
        <authorList>
            <person name="Kono N."/>
            <person name="Nakamura H."/>
            <person name="Mori M."/>
            <person name="Yoshida Y."/>
            <person name="Ohtoshi R."/>
            <person name="Malay A.D."/>
            <person name="Moran D.A.P."/>
            <person name="Tomita M."/>
            <person name="Numata K."/>
            <person name="Arakawa K."/>
        </authorList>
    </citation>
    <scope>NUCLEOTIDE SEQUENCE</scope>
</reference>
<proteinExistence type="predicted"/>
<accession>A0A8X6XK65</accession>
<evidence type="ECO:0000313" key="2">
    <source>
        <dbReference type="Proteomes" id="UP000886998"/>
    </source>
</evidence>
<comment type="caution">
    <text evidence="1">The sequence shown here is derived from an EMBL/GenBank/DDBJ whole genome shotgun (WGS) entry which is preliminary data.</text>
</comment>
<dbReference type="AlphaFoldDB" id="A0A8X6XK65"/>
<name>A0A8X6XK65_9ARAC</name>
<keyword evidence="2" id="KW-1185">Reference proteome</keyword>
<protein>
    <submittedName>
        <fullName evidence="1">Uncharacterized protein</fullName>
    </submittedName>
</protein>
<dbReference type="Proteomes" id="UP000886998">
    <property type="component" value="Unassembled WGS sequence"/>
</dbReference>